<evidence type="ECO:0000313" key="2">
    <source>
        <dbReference type="Proteomes" id="UP000198771"/>
    </source>
</evidence>
<name>A0A1G6AA53_9BACT</name>
<organism evidence="1 2">
    <name type="scientific">Desulfonatronum thiosulfatophilum</name>
    <dbReference type="NCBI Taxonomy" id="617002"/>
    <lineage>
        <taxon>Bacteria</taxon>
        <taxon>Pseudomonadati</taxon>
        <taxon>Thermodesulfobacteriota</taxon>
        <taxon>Desulfovibrionia</taxon>
        <taxon>Desulfovibrionales</taxon>
        <taxon>Desulfonatronaceae</taxon>
        <taxon>Desulfonatronum</taxon>
    </lineage>
</organism>
<protein>
    <submittedName>
        <fullName evidence="1">Uncharacterized protein</fullName>
    </submittedName>
</protein>
<dbReference type="SUPFAM" id="SSF48452">
    <property type="entry name" value="TPR-like"/>
    <property type="match status" value="1"/>
</dbReference>
<reference evidence="1 2" key="1">
    <citation type="submission" date="2016-10" db="EMBL/GenBank/DDBJ databases">
        <authorList>
            <person name="de Groot N.N."/>
        </authorList>
    </citation>
    <scope>NUCLEOTIDE SEQUENCE [LARGE SCALE GENOMIC DNA]</scope>
    <source>
        <strain evidence="1 2">ASO4-2</strain>
    </source>
</reference>
<sequence length="250" mass="28846">MSSPPLPSPSNAIKGVFSTKCLIPVGFGHTKKNTVQNLLVYAVEQENDQISVQSLNDRFMPTGASRLITKEELLKNYLPEPDVYFSKVIPVMREVEKGVARGERHLQHKEAFSAEMEFKNVLRIDEENIRATFGLGQCYLSRGDRERGDIVFRRLVRLKGAFQPCHKHMFNEFGIALRKNKMFAQALKYYARAMPLCKSDENLMFNMSRIFHEKGRDTLALKFVIKSLELNPAMPEANQFKLYLEQKLRR</sequence>
<dbReference type="RefSeq" id="WP_092116448.1">
    <property type="nucleotide sequence ID" value="NZ_FMXO01000001.1"/>
</dbReference>
<keyword evidence="2" id="KW-1185">Reference proteome</keyword>
<dbReference type="InterPro" id="IPR011990">
    <property type="entry name" value="TPR-like_helical_dom_sf"/>
</dbReference>
<dbReference type="Proteomes" id="UP000198771">
    <property type="component" value="Unassembled WGS sequence"/>
</dbReference>
<proteinExistence type="predicted"/>
<dbReference type="AlphaFoldDB" id="A0A1G6AA53"/>
<gene>
    <name evidence="1" type="ORF">SAMN05660653_00279</name>
</gene>
<dbReference type="OrthoDB" id="5469953at2"/>
<evidence type="ECO:0000313" key="1">
    <source>
        <dbReference type="EMBL" id="SDB05317.1"/>
    </source>
</evidence>
<dbReference type="Gene3D" id="1.25.40.10">
    <property type="entry name" value="Tetratricopeptide repeat domain"/>
    <property type="match status" value="1"/>
</dbReference>
<dbReference type="EMBL" id="FMXO01000001">
    <property type="protein sequence ID" value="SDB05317.1"/>
    <property type="molecule type" value="Genomic_DNA"/>
</dbReference>
<accession>A0A1G6AA53</accession>
<dbReference type="STRING" id="617002.SAMN05660653_00279"/>